<dbReference type="KEGG" id="ssl:SS1G_04583"/>
<name>A7EGZ1_SCLS1</name>
<dbReference type="HOGENOM" id="CLU_2706332_0_0_1"/>
<keyword evidence="2" id="KW-1185">Reference proteome</keyword>
<organism evidence="1 2">
    <name type="scientific">Sclerotinia sclerotiorum (strain ATCC 18683 / 1980 / Ss-1)</name>
    <name type="common">White mold</name>
    <name type="synonym">Whetzelinia sclerotiorum</name>
    <dbReference type="NCBI Taxonomy" id="665079"/>
    <lineage>
        <taxon>Eukaryota</taxon>
        <taxon>Fungi</taxon>
        <taxon>Dikarya</taxon>
        <taxon>Ascomycota</taxon>
        <taxon>Pezizomycotina</taxon>
        <taxon>Leotiomycetes</taxon>
        <taxon>Helotiales</taxon>
        <taxon>Sclerotiniaceae</taxon>
        <taxon>Sclerotinia</taxon>
    </lineage>
</organism>
<dbReference type="GeneID" id="5490912"/>
<proteinExistence type="predicted"/>
<dbReference type="AlphaFoldDB" id="A7EGZ1"/>
<dbReference type="Proteomes" id="UP000001312">
    <property type="component" value="Unassembled WGS sequence"/>
</dbReference>
<sequence>MDDDDEGRRGKGILWVSEVDGMSARENSMVECRFWCGQIEDPRFETAIINCGERKKNLRLDCSSRLKQMTNRD</sequence>
<protein>
    <submittedName>
        <fullName evidence="1">Uncharacterized protein</fullName>
    </submittedName>
</protein>
<gene>
    <name evidence="1" type="ORF">SS1G_04583</name>
</gene>
<reference evidence="2" key="1">
    <citation type="journal article" date="2011" name="PLoS Genet.">
        <title>Genomic analysis of the necrotrophic fungal pathogens Sclerotinia sclerotiorum and Botrytis cinerea.</title>
        <authorList>
            <person name="Amselem J."/>
            <person name="Cuomo C.A."/>
            <person name="van Kan J.A."/>
            <person name="Viaud M."/>
            <person name="Benito E.P."/>
            <person name="Couloux A."/>
            <person name="Coutinho P.M."/>
            <person name="de Vries R.P."/>
            <person name="Dyer P.S."/>
            <person name="Fillinger S."/>
            <person name="Fournier E."/>
            <person name="Gout L."/>
            <person name="Hahn M."/>
            <person name="Kohn L."/>
            <person name="Lapalu N."/>
            <person name="Plummer K.M."/>
            <person name="Pradier J.M."/>
            <person name="Quevillon E."/>
            <person name="Sharon A."/>
            <person name="Simon A."/>
            <person name="ten Have A."/>
            <person name="Tudzynski B."/>
            <person name="Tudzynski P."/>
            <person name="Wincker P."/>
            <person name="Andrew M."/>
            <person name="Anthouard V."/>
            <person name="Beever R.E."/>
            <person name="Beffa R."/>
            <person name="Benoit I."/>
            <person name="Bouzid O."/>
            <person name="Brault B."/>
            <person name="Chen Z."/>
            <person name="Choquer M."/>
            <person name="Collemare J."/>
            <person name="Cotton P."/>
            <person name="Danchin E.G."/>
            <person name="Da Silva C."/>
            <person name="Gautier A."/>
            <person name="Giraud C."/>
            <person name="Giraud T."/>
            <person name="Gonzalez C."/>
            <person name="Grossetete S."/>
            <person name="Guldener U."/>
            <person name="Henrissat B."/>
            <person name="Howlett B.J."/>
            <person name="Kodira C."/>
            <person name="Kretschmer M."/>
            <person name="Lappartient A."/>
            <person name="Leroch M."/>
            <person name="Levis C."/>
            <person name="Mauceli E."/>
            <person name="Neuveglise C."/>
            <person name="Oeser B."/>
            <person name="Pearson M."/>
            <person name="Poulain J."/>
            <person name="Poussereau N."/>
            <person name="Quesneville H."/>
            <person name="Rascle C."/>
            <person name="Schumacher J."/>
            <person name="Segurens B."/>
            <person name="Sexton A."/>
            <person name="Silva E."/>
            <person name="Sirven C."/>
            <person name="Soanes D.M."/>
            <person name="Talbot N.J."/>
            <person name="Templeton M."/>
            <person name="Yandava C."/>
            <person name="Yarden O."/>
            <person name="Zeng Q."/>
            <person name="Rollins J.A."/>
            <person name="Lebrun M.H."/>
            <person name="Dickman M."/>
        </authorList>
    </citation>
    <scope>NUCLEOTIDE SEQUENCE [LARGE SCALE GENOMIC DNA]</scope>
    <source>
        <strain evidence="2">ATCC 18683 / 1980 / Ss-1</strain>
    </source>
</reference>
<evidence type="ECO:0000313" key="1">
    <source>
        <dbReference type="EMBL" id="EDO02107.1"/>
    </source>
</evidence>
<accession>A7EGZ1</accession>
<evidence type="ECO:0000313" key="2">
    <source>
        <dbReference type="Proteomes" id="UP000001312"/>
    </source>
</evidence>
<dbReference type="InParanoid" id="A7EGZ1"/>
<dbReference type="RefSeq" id="XP_001594775.1">
    <property type="nucleotide sequence ID" value="XM_001594725.1"/>
</dbReference>
<dbReference type="EMBL" id="CH476625">
    <property type="protein sequence ID" value="EDO02107.1"/>
    <property type="molecule type" value="Genomic_DNA"/>
</dbReference>